<dbReference type="GO" id="GO:1990745">
    <property type="term" value="C:EARP complex"/>
    <property type="evidence" value="ECO:0007669"/>
    <property type="project" value="TreeGrafter"/>
</dbReference>
<dbReference type="GO" id="GO:0042147">
    <property type="term" value="P:retrograde transport, endosome to Golgi"/>
    <property type="evidence" value="ECO:0007669"/>
    <property type="project" value="UniProtKB-UniRule"/>
</dbReference>
<dbReference type="GO" id="GO:0016020">
    <property type="term" value="C:membrane"/>
    <property type="evidence" value="ECO:0007669"/>
    <property type="project" value="TreeGrafter"/>
</dbReference>
<dbReference type="GO" id="GO:0005829">
    <property type="term" value="C:cytosol"/>
    <property type="evidence" value="ECO:0007669"/>
    <property type="project" value="GOC"/>
</dbReference>
<keyword evidence="2" id="KW-0813">Transport</keyword>
<keyword evidence="2" id="KW-0445">Lipid transport</keyword>
<gene>
    <name evidence="3" type="ORF">T551_01588</name>
</gene>
<comment type="subcellular location">
    <subcellularLocation>
        <location evidence="2">Golgi apparatus</location>
        <location evidence="2">trans-Golgi network</location>
    </subcellularLocation>
</comment>
<sequence length="142" mass="16325">MNCCQDISEKHNKDIQIKRTLREFYKLDTPTTQFVTQVPKLDTDNFDIEQYAKDVLCNNPQTLLNLENTLIQEIHNLECEKKILVYDNYTKLLSVGDAIQKMKNNAKPMESVIAILEPTLAHIGTLSTLLSESLVRKETKDL</sequence>
<dbReference type="PANTHER" id="PTHR15954:SF4">
    <property type="entry name" value="VACUOLAR PROTEIN SORTING-ASSOCIATED PROTEIN 51 HOMOLOG"/>
    <property type="match status" value="1"/>
</dbReference>
<organism evidence="3 4">
    <name type="scientific">Pneumocystis jirovecii (strain RU7)</name>
    <name type="common">Human pneumocystis pneumonia agent</name>
    <dbReference type="NCBI Taxonomy" id="1408657"/>
    <lineage>
        <taxon>Eukaryota</taxon>
        <taxon>Fungi</taxon>
        <taxon>Dikarya</taxon>
        <taxon>Ascomycota</taxon>
        <taxon>Taphrinomycotina</taxon>
        <taxon>Pneumocystomycetes</taxon>
        <taxon>Pneumocystaceae</taxon>
        <taxon>Pneumocystis</taxon>
    </lineage>
</organism>
<dbReference type="GO" id="GO:0048193">
    <property type="term" value="P:Golgi vesicle transport"/>
    <property type="evidence" value="ECO:0007669"/>
    <property type="project" value="TreeGrafter"/>
</dbReference>
<dbReference type="InterPro" id="IPR014812">
    <property type="entry name" value="Vps51"/>
</dbReference>
<dbReference type="GO" id="GO:0015031">
    <property type="term" value="P:protein transport"/>
    <property type="evidence" value="ECO:0007669"/>
    <property type="project" value="UniProtKB-UniRule"/>
</dbReference>
<comment type="function">
    <text evidence="2">Acts as component of the GARP complex that is involved in retrograde transport from early and late endosomes to the trans-Golgi network (TGN).</text>
</comment>
<keyword evidence="2" id="KW-0653">Protein transport</keyword>
<dbReference type="GO" id="GO:0000938">
    <property type="term" value="C:GARP complex"/>
    <property type="evidence" value="ECO:0007669"/>
    <property type="project" value="UniProtKB-UniRule"/>
</dbReference>
<dbReference type="RefSeq" id="XP_018230026.1">
    <property type="nucleotide sequence ID" value="XM_018373851.1"/>
</dbReference>
<comment type="caution">
    <text evidence="3">The sequence shown here is derived from an EMBL/GenBank/DDBJ whole genome shotgun (WGS) entry which is preliminary data.</text>
</comment>
<evidence type="ECO:0000256" key="2">
    <source>
        <dbReference type="RuleBase" id="RU368010"/>
    </source>
</evidence>
<dbReference type="OrthoDB" id="203678at2759"/>
<dbReference type="GeneID" id="28940106"/>
<dbReference type="VEuPathDB" id="FungiDB:T551_01588"/>
<dbReference type="GO" id="GO:0007030">
    <property type="term" value="P:Golgi organization"/>
    <property type="evidence" value="ECO:0007669"/>
    <property type="project" value="UniProtKB-UniRule"/>
</dbReference>
<name>A0A0W4ZRQ1_PNEJ7</name>
<reference evidence="4" key="1">
    <citation type="journal article" date="2016" name="Nat. Commun.">
        <title>Genome analysis of three Pneumocystis species reveals adaptation mechanisms to life exclusively in mammalian hosts.</title>
        <authorList>
            <person name="Ma L."/>
            <person name="Chen Z."/>
            <person name="Huang D.W."/>
            <person name="Kutty G."/>
            <person name="Ishihara M."/>
            <person name="Wang H."/>
            <person name="Abouelleil A."/>
            <person name="Bishop L."/>
            <person name="Davey E."/>
            <person name="Deng R."/>
            <person name="Deng X."/>
            <person name="Fan L."/>
            <person name="Fantoni G."/>
            <person name="Fitzgerald M."/>
            <person name="Gogineni E."/>
            <person name="Goldberg J.M."/>
            <person name="Handley G."/>
            <person name="Hu X."/>
            <person name="Huber C."/>
            <person name="Jiao X."/>
            <person name="Jones K."/>
            <person name="Levin J.Z."/>
            <person name="Liu Y."/>
            <person name="Macdonald P."/>
            <person name="Melnikov A."/>
            <person name="Raley C."/>
            <person name="Sassi M."/>
            <person name="Sherman B.T."/>
            <person name="Song X."/>
            <person name="Sykes S."/>
            <person name="Tran B."/>
            <person name="Walsh L."/>
            <person name="Xia Y."/>
            <person name="Yang J."/>
            <person name="Young S."/>
            <person name="Zeng Q."/>
            <person name="Zheng X."/>
            <person name="Stephens R."/>
            <person name="Nusbaum C."/>
            <person name="Birren B.W."/>
            <person name="Azadi P."/>
            <person name="Lempicki R.A."/>
            <person name="Cuomo C.A."/>
            <person name="Kovacs J.A."/>
        </authorList>
    </citation>
    <scope>NUCLEOTIDE SEQUENCE [LARGE SCALE GENOMIC DNA]</scope>
    <source>
        <strain evidence="4">RU7</strain>
    </source>
</reference>
<keyword evidence="2" id="KW-0333">Golgi apparatus</keyword>
<accession>A0A0W4ZRQ1</accession>
<comment type="subunit">
    <text evidence="2">Component of the Golgi-associated retrograde protein (GARP) complex.</text>
</comment>
<keyword evidence="4" id="KW-1185">Reference proteome</keyword>
<dbReference type="STRING" id="1408657.A0A0W4ZRQ1"/>
<evidence type="ECO:0000256" key="1">
    <source>
        <dbReference type="ARBA" id="ARBA00006080"/>
    </source>
</evidence>
<dbReference type="Pfam" id="PF08700">
    <property type="entry name" value="VPS51_Exo84_N"/>
    <property type="match status" value="1"/>
</dbReference>
<dbReference type="AlphaFoldDB" id="A0A0W4ZRQ1"/>
<evidence type="ECO:0000313" key="4">
    <source>
        <dbReference type="Proteomes" id="UP000053447"/>
    </source>
</evidence>
<dbReference type="EMBL" id="LFWA01000006">
    <property type="protein sequence ID" value="KTW31036.1"/>
    <property type="molecule type" value="Genomic_DNA"/>
</dbReference>
<dbReference type="GO" id="GO:0006869">
    <property type="term" value="P:lipid transport"/>
    <property type="evidence" value="ECO:0007669"/>
    <property type="project" value="UniProtKB-UniRule"/>
</dbReference>
<dbReference type="PANTHER" id="PTHR15954">
    <property type="entry name" value="VACUOLAR PROTEIN SORTING-ASSOCIATED PROTEIN 51 HOMOLOG"/>
    <property type="match status" value="1"/>
</dbReference>
<protein>
    <recommendedName>
        <fullName evidence="2">Vacuolar protein sorting-associated protein 51 homolog</fullName>
    </recommendedName>
</protein>
<dbReference type="GO" id="GO:0032456">
    <property type="term" value="P:endocytic recycling"/>
    <property type="evidence" value="ECO:0007669"/>
    <property type="project" value="TreeGrafter"/>
</dbReference>
<evidence type="ECO:0000313" key="3">
    <source>
        <dbReference type="EMBL" id="KTW31036.1"/>
    </source>
</evidence>
<proteinExistence type="inferred from homology"/>
<dbReference type="eggNOG" id="ENOG502SFYA">
    <property type="taxonomic scope" value="Eukaryota"/>
</dbReference>
<comment type="similarity">
    <text evidence="1 2">Belongs to the VPS51 family.</text>
</comment>
<dbReference type="Proteomes" id="UP000053447">
    <property type="component" value="Unassembled WGS sequence"/>
</dbReference>